<protein>
    <recommendedName>
        <fullName evidence="15">Cytochrome P450</fullName>
    </recommendedName>
</protein>
<dbReference type="KEGG" id="lgi:LOTGIDRAFT_206515"/>
<dbReference type="InterPro" id="IPR002401">
    <property type="entry name" value="Cyt_P450_E_grp-I"/>
</dbReference>
<dbReference type="SUPFAM" id="SSF48264">
    <property type="entry name" value="Cytochrome P450"/>
    <property type="match status" value="1"/>
</dbReference>
<evidence type="ECO:0000256" key="2">
    <source>
        <dbReference type="ARBA" id="ARBA00004586"/>
    </source>
</evidence>
<dbReference type="AlphaFoldDB" id="V4ADV6"/>
<dbReference type="CDD" id="cd20660">
    <property type="entry name" value="CYP4V-like"/>
    <property type="match status" value="1"/>
</dbReference>
<keyword evidence="8 11" id="KW-0408">Iron</keyword>
<dbReference type="RefSeq" id="XP_009056009.1">
    <property type="nucleotide sequence ID" value="XM_009057761.1"/>
</dbReference>
<evidence type="ECO:0000256" key="8">
    <source>
        <dbReference type="ARBA" id="ARBA00023004"/>
    </source>
</evidence>
<dbReference type="FunFam" id="1.10.630.10:FF:000182">
    <property type="entry name" value="Cytochrome P450 3A4"/>
    <property type="match status" value="1"/>
</dbReference>
<gene>
    <name evidence="13" type="ORF">LOTGIDRAFT_206515</name>
</gene>
<evidence type="ECO:0000256" key="9">
    <source>
        <dbReference type="ARBA" id="ARBA00023033"/>
    </source>
</evidence>
<evidence type="ECO:0000256" key="4">
    <source>
        <dbReference type="ARBA" id="ARBA00022617"/>
    </source>
</evidence>
<dbReference type="PANTHER" id="PTHR24291:SF189">
    <property type="entry name" value="CYTOCHROME P450 4C3-RELATED"/>
    <property type="match status" value="1"/>
</dbReference>
<dbReference type="Gene3D" id="1.10.630.10">
    <property type="entry name" value="Cytochrome P450"/>
    <property type="match status" value="1"/>
</dbReference>
<reference evidence="13 14" key="1">
    <citation type="journal article" date="2013" name="Nature">
        <title>Insights into bilaterian evolution from three spiralian genomes.</title>
        <authorList>
            <person name="Simakov O."/>
            <person name="Marletaz F."/>
            <person name="Cho S.J."/>
            <person name="Edsinger-Gonzales E."/>
            <person name="Havlak P."/>
            <person name="Hellsten U."/>
            <person name="Kuo D.H."/>
            <person name="Larsson T."/>
            <person name="Lv J."/>
            <person name="Arendt D."/>
            <person name="Savage R."/>
            <person name="Osoegawa K."/>
            <person name="de Jong P."/>
            <person name="Grimwood J."/>
            <person name="Chapman J.A."/>
            <person name="Shapiro H."/>
            <person name="Aerts A."/>
            <person name="Otillar R.P."/>
            <person name="Terry A.Y."/>
            <person name="Boore J.L."/>
            <person name="Grigoriev I.V."/>
            <person name="Lindberg D.R."/>
            <person name="Seaver E.C."/>
            <person name="Weisblat D.A."/>
            <person name="Putnam N.H."/>
            <person name="Rokhsar D.S."/>
        </authorList>
    </citation>
    <scope>NUCLEOTIDE SEQUENCE [LARGE SCALE GENOMIC DNA]</scope>
</reference>
<evidence type="ECO:0008006" key="15">
    <source>
        <dbReference type="Google" id="ProtNLM"/>
    </source>
</evidence>
<evidence type="ECO:0000256" key="5">
    <source>
        <dbReference type="ARBA" id="ARBA00022723"/>
    </source>
</evidence>
<comment type="subcellular location">
    <subcellularLocation>
        <location evidence="2">Endoplasmic reticulum membrane</location>
    </subcellularLocation>
</comment>
<dbReference type="InterPro" id="IPR001128">
    <property type="entry name" value="Cyt_P450"/>
</dbReference>
<organism evidence="13 14">
    <name type="scientific">Lottia gigantea</name>
    <name type="common">Giant owl limpet</name>
    <dbReference type="NCBI Taxonomy" id="225164"/>
    <lineage>
        <taxon>Eukaryota</taxon>
        <taxon>Metazoa</taxon>
        <taxon>Spiralia</taxon>
        <taxon>Lophotrochozoa</taxon>
        <taxon>Mollusca</taxon>
        <taxon>Gastropoda</taxon>
        <taxon>Patellogastropoda</taxon>
        <taxon>Lottioidea</taxon>
        <taxon>Lottiidae</taxon>
        <taxon>Lottia</taxon>
    </lineage>
</organism>
<comment type="cofactor">
    <cofactor evidence="1 11">
        <name>heme</name>
        <dbReference type="ChEBI" id="CHEBI:30413"/>
    </cofactor>
</comment>
<dbReference type="InterPro" id="IPR036396">
    <property type="entry name" value="Cyt_P450_sf"/>
</dbReference>
<keyword evidence="9 12" id="KW-0503">Monooxygenase</keyword>
<dbReference type="PANTHER" id="PTHR24291">
    <property type="entry name" value="CYTOCHROME P450 FAMILY 4"/>
    <property type="match status" value="1"/>
</dbReference>
<evidence type="ECO:0000256" key="3">
    <source>
        <dbReference type="ARBA" id="ARBA00010617"/>
    </source>
</evidence>
<dbReference type="OrthoDB" id="1470350at2759"/>
<dbReference type="InterPro" id="IPR017972">
    <property type="entry name" value="Cyt_P450_CS"/>
</dbReference>
<dbReference type="GO" id="GO:0004497">
    <property type="term" value="F:monooxygenase activity"/>
    <property type="evidence" value="ECO:0007669"/>
    <property type="project" value="UniProtKB-KW"/>
</dbReference>
<feature type="binding site" description="axial binding residue" evidence="11">
    <location>
        <position position="455"/>
    </location>
    <ligand>
        <name>heme</name>
        <dbReference type="ChEBI" id="CHEBI:30413"/>
    </ligand>
    <ligandPart>
        <name>Fe</name>
        <dbReference type="ChEBI" id="CHEBI:18248"/>
    </ligandPart>
</feature>
<evidence type="ECO:0000256" key="11">
    <source>
        <dbReference type="PIRSR" id="PIRSR602401-1"/>
    </source>
</evidence>
<dbReference type="PROSITE" id="PS00086">
    <property type="entry name" value="CYTOCHROME_P450"/>
    <property type="match status" value="1"/>
</dbReference>
<dbReference type="EMBL" id="KB201931">
    <property type="protein sequence ID" value="ESO93310.1"/>
    <property type="molecule type" value="Genomic_DNA"/>
</dbReference>
<evidence type="ECO:0000313" key="13">
    <source>
        <dbReference type="EMBL" id="ESO93310.1"/>
    </source>
</evidence>
<keyword evidence="10" id="KW-0472">Membrane</keyword>
<keyword evidence="7 12" id="KW-0560">Oxidoreductase</keyword>
<dbReference type="OMA" id="MDMRYLE"/>
<name>V4ADV6_LOTGI</name>
<keyword evidence="6" id="KW-0256">Endoplasmic reticulum</keyword>
<evidence type="ECO:0000256" key="12">
    <source>
        <dbReference type="RuleBase" id="RU000461"/>
    </source>
</evidence>
<dbReference type="InterPro" id="IPR050196">
    <property type="entry name" value="Cytochrome_P450_Monoox"/>
</dbReference>
<dbReference type="STRING" id="225164.V4ADV6"/>
<dbReference type="PRINTS" id="PR00463">
    <property type="entry name" value="EP450I"/>
</dbReference>
<proteinExistence type="inferred from homology"/>
<keyword evidence="5 11" id="KW-0479">Metal-binding</keyword>
<comment type="similarity">
    <text evidence="3 12">Belongs to the cytochrome P450 family.</text>
</comment>
<keyword evidence="4 11" id="KW-0349">Heme</keyword>
<dbReference type="HOGENOM" id="CLU_001570_5_1_1"/>
<dbReference type="Proteomes" id="UP000030746">
    <property type="component" value="Unassembled WGS sequence"/>
</dbReference>
<keyword evidence="14" id="KW-1185">Reference proteome</keyword>
<dbReference type="GO" id="GO:0016705">
    <property type="term" value="F:oxidoreductase activity, acting on paired donors, with incorporation or reduction of molecular oxygen"/>
    <property type="evidence" value="ECO:0007669"/>
    <property type="project" value="InterPro"/>
</dbReference>
<sequence length="509" mass="58251">MAATLGLLGIAVIILVLTWIYQSYKRQKVFGKIPGPAALPILGNAHQLETDGTKFYKQCLSYSDEYGRDSIFVIWLGHKPMICLSNANSAEILLNSSKHMEKASEYRFLHPWLGTGLLTSTGDKWRSRRKMLTPTFHFKILNDFVSVFNDQADFMLTKLKKKADGKVFNIFNYITLCALDIICETAMGRDVGAQTNSESTYVKSVYKMSEFAQNRMKLPWYWNDTLYRIIGPGREHDQCLKVLHNFTEKVIREKREELNRRGPMHDKDFHDSAEEDKFVGAKKRRLAFLDMLIHMSENGEKLSEEDIREEVDTFMFEGHDTTAAGINWATYLIGANSEVQTTLQDELDGIFGSSERYPTMEDLKDMKYLDCCIKEALRLYPSVPIFGRTFSEDAVIDGHLIPKGTTGSIFTAAIHKDPKYFPEPDVFDPERFSDDNKVGRHPFCYIPFSAGLRNCIGQKFAMLEEKVLLSTIFRNFNVESVQKREELDPTGELILRPESGILVKLTPRN</sequence>
<dbReference type="CTD" id="20245916"/>
<evidence type="ECO:0000256" key="7">
    <source>
        <dbReference type="ARBA" id="ARBA00023002"/>
    </source>
</evidence>
<evidence type="ECO:0000313" key="14">
    <source>
        <dbReference type="Proteomes" id="UP000030746"/>
    </source>
</evidence>
<evidence type="ECO:0000256" key="1">
    <source>
        <dbReference type="ARBA" id="ARBA00001971"/>
    </source>
</evidence>
<dbReference type="PRINTS" id="PR00385">
    <property type="entry name" value="P450"/>
</dbReference>
<dbReference type="GO" id="GO:0005789">
    <property type="term" value="C:endoplasmic reticulum membrane"/>
    <property type="evidence" value="ECO:0007669"/>
    <property type="project" value="UniProtKB-SubCell"/>
</dbReference>
<dbReference type="Pfam" id="PF00067">
    <property type="entry name" value="p450"/>
    <property type="match status" value="1"/>
</dbReference>
<dbReference type="GO" id="GO:0005506">
    <property type="term" value="F:iron ion binding"/>
    <property type="evidence" value="ECO:0007669"/>
    <property type="project" value="InterPro"/>
</dbReference>
<evidence type="ECO:0000256" key="6">
    <source>
        <dbReference type="ARBA" id="ARBA00022824"/>
    </source>
</evidence>
<evidence type="ECO:0000256" key="10">
    <source>
        <dbReference type="ARBA" id="ARBA00023136"/>
    </source>
</evidence>
<dbReference type="GeneID" id="20245916"/>
<accession>V4ADV6</accession>
<dbReference type="GO" id="GO:0020037">
    <property type="term" value="F:heme binding"/>
    <property type="evidence" value="ECO:0007669"/>
    <property type="project" value="InterPro"/>
</dbReference>